<keyword evidence="3" id="KW-0274">FAD</keyword>
<dbReference type="InterPro" id="IPR004113">
    <property type="entry name" value="FAD-bd_oxidored_4_C"/>
</dbReference>
<dbReference type="InterPro" id="IPR016171">
    <property type="entry name" value="Vanillyl_alc_oxidase_C-sub2"/>
</dbReference>
<evidence type="ECO:0000313" key="6">
    <source>
        <dbReference type="EMBL" id="KXB90150.1"/>
    </source>
</evidence>
<dbReference type="Gene3D" id="3.30.70.2740">
    <property type="match status" value="1"/>
</dbReference>
<dbReference type="Pfam" id="PF01565">
    <property type="entry name" value="FAD_binding_4"/>
    <property type="match status" value="1"/>
</dbReference>
<proteinExistence type="predicted"/>
<dbReference type="AlphaFoldDB" id="A0A134CDA7"/>
<dbReference type="InterPro" id="IPR006094">
    <property type="entry name" value="Oxid_FAD_bind_N"/>
</dbReference>
<evidence type="ECO:0000256" key="3">
    <source>
        <dbReference type="ARBA" id="ARBA00022827"/>
    </source>
</evidence>
<dbReference type="GO" id="GO:0071949">
    <property type="term" value="F:FAD binding"/>
    <property type="evidence" value="ECO:0007669"/>
    <property type="project" value="InterPro"/>
</dbReference>
<dbReference type="InterPro" id="IPR051914">
    <property type="entry name" value="FAD-linked_OxidoTrans_Type4"/>
</dbReference>
<keyword evidence="2" id="KW-0285">Flavoprotein</keyword>
<dbReference type="GO" id="GO:0016491">
    <property type="term" value="F:oxidoreductase activity"/>
    <property type="evidence" value="ECO:0007669"/>
    <property type="project" value="UniProtKB-KW"/>
</dbReference>
<evidence type="ECO:0000259" key="5">
    <source>
        <dbReference type="PROSITE" id="PS51387"/>
    </source>
</evidence>
<dbReference type="PANTHER" id="PTHR42934">
    <property type="entry name" value="GLYCOLATE OXIDASE SUBUNIT GLCD"/>
    <property type="match status" value="1"/>
</dbReference>
<protein>
    <submittedName>
        <fullName evidence="6">Putative glycolate oxidase, subunit GlcD</fullName>
    </submittedName>
</protein>
<evidence type="ECO:0000256" key="4">
    <source>
        <dbReference type="ARBA" id="ARBA00023002"/>
    </source>
</evidence>
<dbReference type="STRING" id="1588748.HMPREF3182_01464"/>
<dbReference type="FunFam" id="1.10.45.10:FF:000001">
    <property type="entry name" value="D-lactate dehydrogenase mitochondrial"/>
    <property type="match status" value="1"/>
</dbReference>
<feature type="domain" description="FAD-binding PCMH-type" evidence="5">
    <location>
        <begin position="55"/>
        <end position="234"/>
    </location>
</feature>
<comment type="caution">
    <text evidence="6">The sequence shown here is derived from an EMBL/GenBank/DDBJ whole genome shotgun (WGS) entry which is preliminary data.</text>
</comment>
<dbReference type="PROSITE" id="PS51387">
    <property type="entry name" value="FAD_PCMH"/>
    <property type="match status" value="1"/>
</dbReference>
<organism evidence="6 7">
    <name type="scientific">Megasphaera hutchinsoni</name>
    <dbReference type="NCBI Taxonomy" id="1588748"/>
    <lineage>
        <taxon>Bacteria</taxon>
        <taxon>Bacillati</taxon>
        <taxon>Bacillota</taxon>
        <taxon>Negativicutes</taxon>
        <taxon>Veillonellales</taxon>
        <taxon>Veillonellaceae</taxon>
        <taxon>Megasphaera</taxon>
    </lineage>
</organism>
<dbReference type="InterPro" id="IPR016166">
    <property type="entry name" value="FAD-bd_PCMH"/>
</dbReference>
<dbReference type="EMBL" id="LSDT01000050">
    <property type="protein sequence ID" value="KXB90150.1"/>
    <property type="molecule type" value="Genomic_DNA"/>
</dbReference>
<dbReference type="PANTHER" id="PTHR42934:SF2">
    <property type="entry name" value="GLYCOLATE OXIDASE SUBUNIT GLCD"/>
    <property type="match status" value="1"/>
</dbReference>
<gene>
    <name evidence="6" type="ORF">HMPREF3182_01464</name>
</gene>
<dbReference type="SUPFAM" id="SSF55103">
    <property type="entry name" value="FAD-linked oxidases, C-terminal domain"/>
    <property type="match status" value="1"/>
</dbReference>
<dbReference type="Gene3D" id="3.30.465.10">
    <property type="match status" value="1"/>
</dbReference>
<keyword evidence="4" id="KW-0560">Oxidoreductase</keyword>
<dbReference type="InterPro" id="IPR016169">
    <property type="entry name" value="FAD-bd_PCMH_sub2"/>
</dbReference>
<dbReference type="InterPro" id="IPR016164">
    <property type="entry name" value="FAD-linked_Oxase-like_C"/>
</dbReference>
<dbReference type="Proteomes" id="UP000070160">
    <property type="component" value="Unassembled WGS sequence"/>
</dbReference>
<accession>A0A134CDA7</accession>
<keyword evidence="7" id="KW-1185">Reference proteome</keyword>
<dbReference type="PATRIC" id="fig|1588748.3.peg.1416"/>
<evidence type="ECO:0000256" key="2">
    <source>
        <dbReference type="ARBA" id="ARBA00022630"/>
    </source>
</evidence>
<comment type="cofactor">
    <cofactor evidence="1">
        <name>FAD</name>
        <dbReference type="ChEBI" id="CHEBI:57692"/>
    </cofactor>
</comment>
<dbReference type="SUPFAM" id="SSF56176">
    <property type="entry name" value="FAD-binding/transporter-associated domain-like"/>
    <property type="match status" value="1"/>
</dbReference>
<dbReference type="InterPro" id="IPR036318">
    <property type="entry name" value="FAD-bd_PCMH-like_sf"/>
</dbReference>
<name>A0A134CDA7_9FIRM</name>
<dbReference type="Pfam" id="PF02913">
    <property type="entry name" value="FAD-oxidase_C"/>
    <property type="match status" value="1"/>
</dbReference>
<evidence type="ECO:0000313" key="7">
    <source>
        <dbReference type="Proteomes" id="UP000070160"/>
    </source>
</evidence>
<dbReference type="Gene3D" id="1.10.45.10">
    <property type="entry name" value="Vanillyl-alcohol Oxidase, Chain A, domain 4"/>
    <property type="match status" value="1"/>
</dbReference>
<sequence>MYQQNLLLEGFTMAKGTVSPEIIEQLKQIVGEKYVYTDKEKLEPYSHDEVTDPHYMKEAQVVVLPATTEEVSKVVKLCYDNDIIMVPRAAGTGLAAGAVAIYGGVIISIERMNKILEIDTQNMVCVCEPGVTTSVLQEEVKKIGLFYAGDPCSGDSCFIGGNVATNAGGNRAVKYGVTREQVMGLEVVTPTGEVVMLGGKFRKNATGYMLMHLYIGSEGTLGIVTKVIVRLVTLPKYQMDLLAVFDNLDDAIALTPIVMNAGITPTCVEFMDNASIKQVEIFLNEKLQHSDNGNYIIIQISGDSEDTLDEQCEIIDELARKNKALDVLVANPAIIWKSRKAYLEADRARSLVFSMEDIVVPLTMIPEAVQRISRLAEKYNVAMHCAGHCGDGNVHIDILKDDKSQEEWNEMLPKIQGEIYAIVVEYGGRLSGEHGIGYKRQALLEKYGNPLELRLMKAVKKALDPKNIMNPGKVISINDEVPVE</sequence>
<reference evidence="7" key="1">
    <citation type="submission" date="2016-01" db="EMBL/GenBank/DDBJ databases">
        <authorList>
            <person name="Mitreva M."/>
            <person name="Pepin K.H."/>
            <person name="Mihindukulasuriya K.A."/>
            <person name="Fulton R."/>
            <person name="Fronick C."/>
            <person name="O'Laughlin M."/>
            <person name="Miner T."/>
            <person name="Herter B."/>
            <person name="Rosa B.A."/>
            <person name="Cordes M."/>
            <person name="Tomlinson C."/>
            <person name="Wollam A."/>
            <person name="Palsikar V.B."/>
            <person name="Mardis E.R."/>
            <person name="Wilson R.K."/>
        </authorList>
    </citation>
    <scope>NUCLEOTIDE SEQUENCE [LARGE SCALE GENOMIC DNA]</scope>
    <source>
        <strain evidence="7">KA00182</strain>
    </source>
</reference>
<evidence type="ECO:0000256" key="1">
    <source>
        <dbReference type="ARBA" id="ARBA00001974"/>
    </source>
</evidence>